<evidence type="ECO:0000313" key="7">
    <source>
        <dbReference type="Proteomes" id="UP000234323"/>
    </source>
</evidence>
<dbReference type="AlphaFoldDB" id="A0A2I1E595"/>
<reference evidence="3 5" key="4">
    <citation type="submission" date="2017-10" db="EMBL/GenBank/DDBJ databases">
        <title>Genome analyses suggest a sexual origin of heterokaryosis in a supposedly ancient asexual fungus.</title>
        <authorList>
            <person name="Corradi N."/>
            <person name="Sedzielewska K."/>
            <person name="Noel J."/>
            <person name="Charron P."/>
            <person name="Farinelli L."/>
            <person name="Marton T."/>
            <person name="Kruger M."/>
            <person name="Pelin A."/>
            <person name="Brachmann A."/>
            <person name="Corradi N."/>
        </authorList>
    </citation>
    <scope>NUCLEOTIDE SEQUENCE [LARGE SCALE GENOMIC DNA]</scope>
    <source>
        <strain evidence="3 5">A1</strain>
    </source>
</reference>
<evidence type="ECO:0000256" key="1">
    <source>
        <dbReference type="SAM" id="Phobius"/>
    </source>
</evidence>
<keyword evidence="7" id="KW-1185">Reference proteome</keyword>
<dbReference type="VEuPathDB" id="FungiDB:RhiirA1_414252"/>
<gene>
    <name evidence="3" type="ORF">RhiirA1_414252</name>
    <name evidence="4" type="ORF">RhiirA4_406777</name>
    <name evidence="2" type="ORF">RhiirA5_357308</name>
</gene>
<feature type="transmembrane region" description="Helical" evidence="1">
    <location>
        <begin position="20"/>
        <end position="39"/>
    </location>
</feature>
<keyword evidence="1" id="KW-1133">Transmembrane helix</keyword>
<accession>A0A2I1E595</accession>
<evidence type="ECO:0000313" key="4">
    <source>
        <dbReference type="EMBL" id="PKY50720.1"/>
    </source>
</evidence>
<dbReference type="EMBL" id="LLXJ01000504">
    <property type="protein sequence ID" value="PKC08941.1"/>
    <property type="molecule type" value="Genomic_DNA"/>
</dbReference>
<dbReference type="Proteomes" id="UP000232688">
    <property type="component" value="Unassembled WGS sequence"/>
</dbReference>
<dbReference type="EMBL" id="LLXI01000912">
    <property type="protein sequence ID" value="PKY50720.1"/>
    <property type="molecule type" value="Genomic_DNA"/>
</dbReference>
<dbReference type="Proteomes" id="UP000234323">
    <property type="component" value="Unassembled WGS sequence"/>
</dbReference>
<dbReference type="OrthoDB" id="202195at2759"/>
<evidence type="ECO:0000313" key="3">
    <source>
        <dbReference type="EMBL" id="PKC70571.1"/>
    </source>
</evidence>
<organism evidence="2 6">
    <name type="scientific">Rhizophagus irregularis</name>
    <dbReference type="NCBI Taxonomy" id="588596"/>
    <lineage>
        <taxon>Eukaryota</taxon>
        <taxon>Fungi</taxon>
        <taxon>Fungi incertae sedis</taxon>
        <taxon>Mucoromycota</taxon>
        <taxon>Glomeromycotina</taxon>
        <taxon>Glomeromycetes</taxon>
        <taxon>Glomerales</taxon>
        <taxon>Glomeraceae</taxon>
        <taxon>Rhizophagus</taxon>
    </lineage>
</organism>
<keyword evidence="1" id="KW-0472">Membrane</keyword>
<dbReference type="EMBL" id="LLXH01000214">
    <property type="protein sequence ID" value="PKC70571.1"/>
    <property type="molecule type" value="Genomic_DNA"/>
</dbReference>
<reference evidence="2 6" key="1">
    <citation type="submission" date="2016-04" db="EMBL/GenBank/DDBJ databases">
        <title>Genome analyses suggest a sexual origin of heterokaryosis in a supposedly ancient asexual fungus.</title>
        <authorList>
            <person name="Ropars J."/>
            <person name="Sedzielewska K."/>
            <person name="Noel J."/>
            <person name="Charron P."/>
            <person name="Farinelli L."/>
            <person name="Marton T."/>
            <person name="Kruger M."/>
            <person name="Pelin A."/>
            <person name="Brachmann A."/>
            <person name="Corradi N."/>
        </authorList>
    </citation>
    <scope>NUCLEOTIDE SEQUENCE [LARGE SCALE GENOMIC DNA]</scope>
    <source>
        <strain evidence="4 7">A4</strain>
        <strain evidence="2 6">A5</strain>
    </source>
</reference>
<keyword evidence="1" id="KW-0812">Transmembrane</keyword>
<evidence type="ECO:0000313" key="2">
    <source>
        <dbReference type="EMBL" id="PKC08941.1"/>
    </source>
</evidence>
<evidence type="ECO:0000313" key="5">
    <source>
        <dbReference type="Proteomes" id="UP000232688"/>
    </source>
</evidence>
<protein>
    <submittedName>
        <fullName evidence="2">Uncharacterized protein</fullName>
    </submittedName>
</protein>
<evidence type="ECO:0000313" key="6">
    <source>
        <dbReference type="Proteomes" id="UP000232722"/>
    </source>
</evidence>
<proteinExistence type="predicted"/>
<comment type="caution">
    <text evidence="2">The sequence shown here is derived from an EMBL/GenBank/DDBJ whole genome shotgun (WGS) entry which is preliminary data.</text>
</comment>
<name>A0A2I1E595_9GLOM</name>
<dbReference type="Proteomes" id="UP000232722">
    <property type="component" value="Unassembled WGS sequence"/>
</dbReference>
<sequence length="60" mass="6854">MITGTRGVRFFLRSIPVEVYPLGAVLTFAVCYGIGQTAYKLQNDRNLRRYPSYYGGPRIH</sequence>
<reference evidence="2 6" key="2">
    <citation type="submission" date="2017-09" db="EMBL/GenBank/DDBJ databases">
        <title>Extensive intraspecific genome diversity in a model arbuscular mycorrhizal fungus.</title>
        <authorList>
            <person name="Chen E.C."/>
            <person name="Morin E."/>
            <person name="Beaudet D."/>
            <person name="Noel J."/>
            <person name="Ndikumana S."/>
            <person name="Charron P."/>
            <person name="St-Onge C."/>
            <person name="Giorgi J."/>
            <person name="Grigoriev I.V."/>
            <person name="Roux C."/>
            <person name="Martin F.M."/>
            <person name="Corradi N."/>
        </authorList>
    </citation>
    <scope>NUCLEOTIDE SEQUENCE [LARGE SCALE GENOMIC DNA]</scope>
    <source>
        <strain evidence="2 6">A5</strain>
    </source>
</reference>
<reference evidence="3 5" key="3">
    <citation type="submission" date="2017-10" db="EMBL/GenBank/DDBJ databases">
        <title>Extensive intraspecific genome diversity in a model arbuscular mycorrhizal fungus.</title>
        <authorList>
            <person name="Chen E.C.H."/>
            <person name="Morin E."/>
            <person name="Baudet D."/>
            <person name="Noel J."/>
            <person name="Ndikumana S."/>
            <person name="Charron P."/>
            <person name="St-Onge C."/>
            <person name="Giorgi J."/>
            <person name="Grigoriev I.V."/>
            <person name="Roux C."/>
            <person name="Martin F.M."/>
            <person name="Corradi N."/>
        </authorList>
    </citation>
    <scope>NUCLEOTIDE SEQUENCE [LARGE SCALE GENOMIC DNA]</scope>
    <source>
        <strain evidence="3 5">A1</strain>
    </source>
</reference>